<evidence type="ECO:0000313" key="1">
    <source>
        <dbReference type="EMBL" id="BCK78726.1"/>
    </source>
</evidence>
<dbReference type="AlphaFoldDB" id="A0A810PYG6"/>
<dbReference type="RefSeq" id="WP_268978128.1">
    <property type="nucleotide sequence ID" value="NZ_AP023415.1"/>
</dbReference>
<accession>A0A810PYG6</accession>
<dbReference type="EMBL" id="AP023415">
    <property type="protein sequence ID" value="BCK78726.1"/>
    <property type="molecule type" value="Genomic_DNA"/>
</dbReference>
<sequence>MASLFDIMKQRVDDVVGKVIDVTASAVEDTEESNTADDAE</sequence>
<keyword evidence="2" id="KW-1185">Reference proteome</keyword>
<name>A0A810PYG6_9FIRM</name>
<proteinExistence type="predicted"/>
<protein>
    <submittedName>
        <fullName evidence="1">Uncharacterized protein</fullName>
    </submittedName>
</protein>
<dbReference type="KEGG" id="vfa:MM35RIKEN_09180"/>
<organism evidence="1 2">
    <name type="scientific">Vescimonas fastidiosa</name>
    <dbReference type="NCBI Taxonomy" id="2714353"/>
    <lineage>
        <taxon>Bacteria</taxon>
        <taxon>Bacillati</taxon>
        <taxon>Bacillota</taxon>
        <taxon>Clostridia</taxon>
        <taxon>Eubacteriales</taxon>
        <taxon>Oscillospiraceae</taxon>
        <taxon>Vescimonas</taxon>
    </lineage>
</organism>
<dbReference type="Proteomes" id="UP000681343">
    <property type="component" value="Chromosome"/>
</dbReference>
<reference evidence="1" key="1">
    <citation type="submission" date="2020-09" db="EMBL/GenBank/DDBJ databases">
        <title>New species isolated from human feces.</title>
        <authorList>
            <person name="Kitahara M."/>
            <person name="Shigeno Y."/>
            <person name="Shime M."/>
            <person name="Matsumoto Y."/>
            <person name="Nakamura S."/>
            <person name="Motooka D."/>
            <person name="Fukuoka S."/>
            <person name="Nishikawa H."/>
            <person name="Benno Y."/>
        </authorList>
    </citation>
    <scope>NUCLEOTIDE SEQUENCE</scope>
    <source>
        <strain evidence="1">MM35</strain>
    </source>
</reference>
<gene>
    <name evidence="1" type="ORF">MM35RIKEN_09180</name>
</gene>
<evidence type="ECO:0000313" key="2">
    <source>
        <dbReference type="Proteomes" id="UP000681343"/>
    </source>
</evidence>